<keyword evidence="4" id="KW-1015">Disulfide bond</keyword>
<comment type="caution">
    <text evidence="9">The sequence shown here is derived from an EMBL/GenBank/DDBJ whole genome shotgun (WGS) entry which is preliminary data.</text>
</comment>
<dbReference type="AlphaFoldDB" id="A0AAW0I1K2"/>
<proteinExistence type="predicted"/>
<dbReference type="EMBL" id="JBBHLL010000244">
    <property type="protein sequence ID" value="KAK7808204.1"/>
    <property type="molecule type" value="Genomic_DNA"/>
</dbReference>
<dbReference type="InterPro" id="IPR007084">
    <property type="entry name" value="BRICHOS_dom"/>
</dbReference>
<protein>
    <recommendedName>
        <fullName evidence="6">Gastrokine-2</fullName>
    </recommendedName>
    <alternativeName>
        <fullName evidence="7">Blottin</fullName>
    </alternativeName>
</protein>
<organism evidence="9 10">
    <name type="scientific">Myodes glareolus</name>
    <name type="common">Bank vole</name>
    <name type="synonym">Clethrionomys glareolus</name>
    <dbReference type="NCBI Taxonomy" id="447135"/>
    <lineage>
        <taxon>Eukaryota</taxon>
        <taxon>Metazoa</taxon>
        <taxon>Chordata</taxon>
        <taxon>Craniata</taxon>
        <taxon>Vertebrata</taxon>
        <taxon>Euteleostomi</taxon>
        <taxon>Mammalia</taxon>
        <taxon>Eutheria</taxon>
        <taxon>Euarchontoglires</taxon>
        <taxon>Glires</taxon>
        <taxon>Rodentia</taxon>
        <taxon>Myomorpha</taxon>
        <taxon>Muroidea</taxon>
        <taxon>Cricetidae</taxon>
        <taxon>Arvicolinae</taxon>
        <taxon>Myodes</taxon>
    </lineage>
</organism>
<keyword evidence="3" id="KW-0732">Signal</keyword>
<dbReference type="Pfam" id="PF04089">
    <property type="entry name" value="BRICHOS"/>
    <property type="match status" value="1"/>
</dbReference>
<evidence type="ECO:0000256" key="5">
    <source>
        <dbReference type="ARBA" id="ARBA00062989"/>
    </source>
</evidence>
<evidence type="ECO:0000256" key="3">
    <source>
        <dbReference type="ARBA" id="ARBA00022729"/>
    </source>
</evidence>
<comment type="subunit">
    <text evidence="5">Heterodimer with TFF1; disulfide linked. Interacts with TFF2.</text>
</comment>
<dbReference type="Gene3D" id="3.30.390.150">
    <property type="match status" value="1"/>
</dbReference>
<keyword evidence="2" id="KW-0964">Secreted</keyword>
<evidence type="ECO:0000313" key="10">
    <source>
        <dbReference type="Proteomes" id="UP001488838"/>
    </source>
</evidence>
<dbReference type="FunFam" id="3.30.390.150:FF:000004">
    <property type="entry name" value="Gastrokine 2"/>
    <property type="match status" value="1"/>
</dbReference>
<gene>
    <name evidence="9" type="ORF">U0070_016929</name>
</gene>
<feature type="domain" description="BRICHOS" evidence="8">
    <location>
        <begin position="67"/>
        <end position="164"/>
    </location>
</feature>
<accession>A0AAW0I1K2</accession>
<dbReference type="InterPro" id="IPR051772">
    <property type="entry name" value="Gastrokine"/>
</dbReference>
<name>A0AAW0I1K2_MYOGA</name>
<evidence type="ECO:0000256" key="2">
    <source>
        <dbReference type="ARBA" id="ARBA00022525"/>
    </source>
</evidence>
<evidence type="ECO:0000313" key="9">
    <source>
        <dbReference type="EMBL" id="KAK7808204.1"/>
    </source>
</evidence>
<evidence type="ECO:0000256" key="4">
    <source>
        <dbReference type="ARBA" id="ARBA00023157"/>
    </source>
</evidence>
<reference evidence="9 10" key="1">
    <citation type="journal article" date="2023" name="bioRxiv">
        <title>Conserved and derived expression patterns and positive selection on dental genes reveal complex evolutionary context of ever-growing rodent molars.</title>
        <authorList>
            <person name="Calamari Z.T."/>
            <person name="Song A."/>
            <person name="Cohen E."/>
            <person name="Akter M."/>
            <person name="Roy R.D."/>
            <person name="Hallikas O."/>
            <person name="Christensen M.M."/>
            <person name="Li P."/>
            <person name="Marangoni P."/>
            <person name="Jernvall J."/>
            <person name="Klein O.D."/>
        </authorList>
    </citation>
    <scope>NUCLEOTIDE SEQUENCE [LARGE SCALE GENOMIC DNA]</scope>
    <source>
        <strain evidence="9">V071</strain>
    </source>
</reference>
<evidence type="ECO:0000256" key="7">
    <source>
        <dbReference type="ARBA" id="ARBA00079996"/>
    </source>
</evidence>
<evidence type="ECO:0000256" key="1">
    <source>
        <dbReference type="ARBA" id="ARBA00004613"/>
    </source>
</evidence>
<dbReference type="SMART" id="SM01039">
    <property type="entry name" value="BRICHOS"/>
    <property type="match status" value="1"/>
</dbReference>
<comment type="subcellular location">
    <subcellularLocation>
        <location evidence="1">Secreted</location>
    </subcellularLocation>
</comment>
<sequence>MRLSLNMSWTSSELSNARFILVNCPVKVYPSELSSVFNIIAPGTNGNNVQETVSIDNQKNTATVNIHAGSCSSTTIFDYKHGYIASRVLSRRACYILKMDHKAIPALDKLQRYIYETQTMKTMDSTEYTWVKYNPLKSLLMKADWLLFGSPIENLCKHVPLYEGEVVTKSPSEYQRG</sequence>
<evidence type="ECO:0000256" key="6">
    <source>
        <dbReference type="ARBA" id="ARBA00070177"/>
    </source>
</evidence>
<dbReference type="PROSITE" id="PS50869">
    <property type="entry name" value="BRICHOS"/>
    <property type="match status" value="1"/>
</dbReference>
<dbReference type="GO" id="GO:0005576">
    <property type="term" value="C:extracellular region"/>
    <property type="evidence" value="ECO:0007669"/>
    <property type="project" value="UniProtKB-SubCell"/>
</dbReference>
<dbReference type="Proteomes" id="UP001488838">
    <property type="component" value="Unassembled WGS sequence"/>
</dbReference>
<dbReference type="PANTHER" id="PTHR16483">
    <property type="entry name" value="GASTROKINE 1"/>
    <property type="match status" value="1"/>
</dbReference>
<evidence type="ECO:0000259" key="8">
    <source>
        <dbReference type="PROSITE" id="PS50869"/>
    </source>
</evidence>
<keyword evidence="10" id="KW-1185">Reference proteome</keyword>